<evidence type="ECO:0000313" key="13">
    <source>
        <dbReference type="EMBL" id="RNI23887.1"/>
    </source>
</evidence>
<comment type="caution">
    <text evidence="13">The sequence shown here is derived from an EMBL/GenBank/DDBJ whole genome shotgun (WGS) entry which is preliminary data.</text>
</comment>
<dbReference type="InterPro" id="IPR036135">
    <property type="entry name" value="MoeA_linker/N_sf"/>
</dbReference>
<dbReference type="GO" id="GO:0006777">
    <property type="term" value="P:Mo-molybdopterin cofactor biosynthetic process"/>
    <property type="evidence" value="ECO:0007669"/>
    <property type="project" value="UniProtKB-UniRule"/>
</dbReference>
<evidence type="ECO:0000313" key="14">
    <source>
        <dbReference type="Proteomes" id="UP000271678"/>
    </source>
</evidence>
<dbReference type="AlphaFoldDB" id="A0A3M9MFG1"/>
<keyword evidence="9 11" id="KW-0501">Molybdenum cofactor biosynthesis</keyword>
<feature type="domain" description="MoaB/Mog" evidence="12">
    <location>
        <begin position="194"/>
        <end position="331"/>
    </location>
</feature>
<evidence type="ECO:0000256" key="3">
    <source>
        <dbReference type="ARBA" id="ARBA00005046"/>
    </source>
</evidence>
<dbReference type="SMART" id="SM00852">
    <property type="entry name" value="MoCF_biosynth"/>
    <property type="match status" value="1"/>
</dbReference>
<evidence type="ECO:0000256" key="4">
    <source>
        <dbReference type="ARBA" id="ARBA00010763"/>
    </source>
</evidence>
<dbReference type="SUPFAM" id="SSF63867">
    <property type="entry name" value="MoeA C-terminal domain-like"/>
    <property type="match status" value="1"/>
</dbReference>
<dbReference type="PANTHER" id="PTHR10192:SF5">
    <property type="entry name" value="GEPHYRIN"/>
    <property type="match status" value="1"/>
</dbReference>
<dbReference type="SUPFAM" id="SSF63882">
    <property type="entry name" value="MoeA N-terminal region -like"/>
    <property type="match status" value="1"/>
</dbReference>
<dbReference type="NCBIfam" id="TIGR00177">
    <property type="entry name" value="molyb_syn"/>
    <property type="match status" value="1"/>
</dbReference>
<gene>
    <name evidence="13" type="ORF">EFY87_06355</name>
</gene>
<dbReference type="GO" id="GO:0046872">
    <property type="term" value="F:metal ion binding"/>
    <property type="evidence" value="ECO:0007669"/>
    <property type="project" value="UniProtKB-UniRule"/>
</dbReference>
<dbReference type="Gene3D" id="2.40.340.10">
    <property type="entry name" value="MoeA, C-terminal, domain IV"/>
    <property type="match status" value="1"/>
</dbReference>
<dbReference type="EMBL" id="RJJQ01000004">
    <property type="protein sequence ID" value="RNI23887.1"/>
    <property type="molecule type" value="Genomic_DNA"/>
</dbReference>
<comment type="similarity">
    <text evidence="4 11">Belongs to the MoeA family.</text>
</comment>
<dbReference type="Pfam" id="PF00994">
    <property type="entry name" value="MoCF_biosynth"/>
    <property type="match status" value="1"/>
</dbReference>
<dbReference type="InterPro" id="IPR036688">
    <property type="entry name" value="MoeA_C_domain_IV_sf"/>
</dbReference>
<dbReference type="InterPro" id="IPR036425">
    <property type="entry name" value="MoaB/Mog-like_dom_sf"/>
</dbReference>
<name>A0A3M9MFG1_9MICO</name>
<dbReference type="InterPro" id="IPR005110">
    <property type="entry name" value="MoeA_linker/N"/>
</dbReference>
<reference evidence="13 14" key="1">
    <citation type="submission" date="2018-11" db="EMBL/GenBank/DDBJ databases">
        <title>Draft genome of Simplicispira Flexivirga sp. BO-16.</title>
        <authorList>
            <person name="Im W.T."/>
        </authorList>
    </citation>
    <scope>NUCLEOTIDE SEQUENCE [LARGE SCALE GENOMIC DNA]</scope>
    <source>
        <strain evidence="13 14">BO-16</strain>
    </source>
</reference>
<dbReference type="Pfam" id="PF03454">
    <property type="entry name" value="MoeA_C"/>
    <property type="match status" value="1"/>
</dbReference>
<evidence type="ECO:0000256" key="2">
    <source>
        <dbReference type="ARBA" id="ARBA00002901"/>
    </source>
</evidence>
<evidence type="ECO:0000256" key="11">
    <source>
        <dbReference type="RuleBase" id="RU365090"/>
    </source>
</evidence>
<evidence type="ECO:0000256" key="10">
    <source>
        <dbReference type="ARBA" id="ARBA00047317"/>
    </source>
</evidence>
<dbReference type="InterPro" id="IPR038987">
    <property type="entry name" value="MoeA-like"/>
</dbReference>
<keyword evidence="14" id="KW-1185">Reference proteome</keyword>
<dbReference type="Gene3D" id="2.170.190.11">
    <property type="entry name" value="Molybdopterin biosynthesis moea protein, domain 3"/>
    <property type="match status" value="1"/>
</dbReference>
<dbReference type="GO" id="GO:0061599">
    <property type="term" value="F:molybdopterin molybdotransferase activity"/>
    <property type="evidence" value="ECO:0007669"/>
    <property type="project" value="UniProtKB-UniRule"/>
</dbReference>
<dbReference type="NCBIfam" id="NF045515">
    <property type="entry name" value="Glp_gephyrin"/>
    <property type="match status" value="1"/>
</dbReference>
<dbReference type="FunFam" id="2.170.190.11:FF:000001">
    <property type="entry name" value="Molybdopterin molybdenumtransferase"/>
    <property type="match status" value="1"/>
</dbReference>
<evidence type="ECO:0000256" key="7">
    <source>
        <dbReference type="ARBA" id="ARBA00022723"/>
    </source>
</evidence>
<sequence length="416" mass="42715">MRVARAGGYACRVLTFDEYQQRVLASARPLPAERRPVAEVANLLGLVTAEPVHSSVSLPGFTNSAMDGYAVWSADLRGATPDTPVVLPVAGDIPAGDTRSLELAPGSCWRIMTGAPLPTGADAVVQVELTDGGLEEVRLREAVPAGTALRHRGEDVQPGDEVLPAGTRLQPRHVPVLLSSGVGEISVFPRPRVAIVSTGDELVAPGEPAGHGQVVDSNGPMLGALARECGFDVAAVCRSGDSPEALLATVQELTGAADLIVTSGGVSAGAFEPVKLAFTGSDDFEFVQVAMQPGKPQGFGTVSGTPVFALPGNPVSSLVSFLLLVAPAARVLAGRDPEVPTVEAAVAEHWTSPPGRQQFARVVFDEDGRMVRPIGGQGSHVLGGLAGSQALAIVPAGTTEVAVGETLRVIPLDGLA</sequence>
<dbReference type="Proteomes" id="UP000271678">
    <property type="component" value="Unassembled WGS sequence"/>
</dbReference>
<comment type="pathway">
    <text evidence="3 11">Cofactor biosynthesis; molybdopterin biosynthesis.</text>
</comment>
<dbReference type="FunFam" id="3.40.980.10:FF:000004">
    <property type="entry name" value="Molybdopterin molybdenumtransferase"/>
    <property type="match status" value="1"/>
</dbReference>
<dbReference type="InterPro" id="IPR005111">
    <property type="entry name" value="MoeA_C_domain_IV"/>
</dbReference>
<evidence type="ECO:0000259" key="12">
    <source>
        <dbReference type="SMART" id="SM00852"/>
    </source>
</evidence>
<dbReference type="EC" id="2.10.1.1" evidence="11"/>
<evidence type="ECO:0000256" key="5">
    <source>
        <dbReference type="ARBA" id="ARBA00022505"/>
    </source>
</evidence>
<dbReference type="CDD" id="cd00887">
    <property type="entry name" value="MoeA"/>
    <property type="match status" value="1"/>
</dbReference>
<keyword evidence="8 11" id="KW-0460">Magnesium</keyword>
<protein>
    <recommendedName>
        <fullName evidence="11">Molybdopterin molybdenumtransferase</fullName>
        <ecNumber evidence="11">2.10.1.1</ecNumber>
    </recommendedName>
</protein>
<comment type="function">
    <text evidence="2 11">Catalyzes the insertion of molybdate into adenylated molybdopterin with the concomitant release of AMP.</text>
</comment>
<keyword evidence="7 11" id="KW-0479">Metal-binding</keyword>
<evidence type="ECO:0000256" key="1">
    <source>
        <dbReference type="ARBA" id="ARBA00001946"/>
    </source>
</evidence>
<dbReference type="SUPFAM" id="SSF53218">
    <property type="entry name" value="Molybdenum cofactor biosynthesis proteins"/>
    <property type="match status" value="1"/>
</dbReference>
<organism evidence="13 14">
    <name type="scientific">Flexivirga caeni</name>
    <dbReference type="NCBI Taxonomy" id="2294115"/>
    <lineage>
        <taxon>Bacteria</taxon>
        <taxon>Bacillati</taxon>
        <taxon>Actinomycetota</taxon>
        <taxon>Actinomycetes</taxon>
        <taxon>Micrococcales</taxon>
        <taxon>Dermacoccaceae</taxon>
        <taxon>Flexivirga</taxon>
    </lineage>
</organism>
<dbReference type="Pfam" id="PF03453">
    <property type="entry name" value="MoeA_N"/>
    <property type="match status" value="1"/>
</dbReference>
<dbReference type="UniPathway" id="UPA00344"/>
<dbReference type="GO" id="GO:0005829">
    <property type="term" value="C:cytosol"/>
    <property type="evidence" value="ECO:0007669"/>
    <property type="project" value="TreeGrafter"/>
</dbReference>
<accession>A0A3M9MFG1</accession>
<evidence type="ECO:0000256" key="9">
    <source>
        <dbReference type="ARBA" id="ARBA00023150"/>
    </source>
</evidence>
<dbReference type="InterPro" id="IPR001453">
    <property type="entry name" value="MoaB/Mog_dom"/>
</dbReference>
<dbReference type="Gene3D" id="3.90.105.10">
    <property type="entry name" value="Molybdopterin biosynthesis moea protein, domain 2"/>
    <property type="match status" value="1"/>
</dbReference>
<comment type="catalytic activity">
    <reaction evidence="10">
        <text>adenylyl-molybdopterin + molybdate = Mo-molybdopterin + AMP + H(+)</text>
        <dbReference type="Rhea" id="RHEA:35047"/>
        <dbReference type="ChEBI" id="CHEBI:15378"/>
        <dbReference type="ChEBI" id="CHEBI:36264"/>
        <dbReference type="ChEBI" id="CHEBI:62727"/>
        <dbReference type="ChEBI" id="CHEBI:71302"/>
        <dbReference type="ChEBI" id="CHEBI:456215"/>
        <dbReference type="EC" id="2.10.1.1"/>
    </reaction>
</comment>
<evidence type="ECO:0000256" key="8">
    <source>
        <dbReference type="ARBA" id="ARBA00022842"/>
    </source>
</evidence>
<proteinExistence type="inferred from homology"/>
<keyword evidence="5 11" id="KW-0500">Molybdenum</keyword>
<dbReference type="Gene3D" id="3.40.980.10">
    <property type="entry name" value="MoaB/Mog-like domain"/>
    <property type="match status" value="1"/>
</dbReference>
<evidence type="ECO:0000256" key="6">
    <source>
        <dbReference type="ARBA" id="ARBA00022679"/>
    </source>
</evidence>
<keyword evidence="6 11" id="KW-0808">Transferase</keyword>
<dbReference type="PANTHER" id="PTHR10192">
    <property type="entry name" value="MOLYBDOPTERIN BIOSYNTHESIS PROTEIN"/>
    <property type="match status" value="1"/>
</dbReference>
<comment type="cofactor">
    <cofactor evidence="1 11">
        <name>Mg(2+)</name>
        <dbReference type="ChEBI" id="CHEBI:18420"/>
    </cofactor>
</comment>